<gene>
    <name evidence="1" type="ORF">B0H17DRAFT_1135955</name>
</gene>
<accession>A0AAD7DCC9</accession>
<organism evidence="1 2">
    <name type="scientific">Mycena rosella</name>
    <name type="common">Pink bonnet</name>
    <name type="synonym">Agaricus rosellus</name>
    <dbReference type="NCBI Taxonomy" id="1033263"/>
    <lineage>
        <taxon>Eukaryota</taxon>
        <taxon>Fungi</taxon>
        <taxon>Dikarya</taxon>
        <taxon>Basidiomycota</taxon>
        <taxon>Agaricomycotina</taxon>
        <taxon>Agaricomycetes</taxon>
        <taxon>Agaricomycetidae</taxon>
        <taxon>Agaricales</taxon>
        <taxon>Marasmiineae</taxon>
        <taxon>Mycenaceae</taxon>
        <taxon>Mycena</taxon>
    </lineage>
</organism>
<evidence type="ECO:0000313" key="1">
    <source>
        <dbReference type="EMBL" id="KAJ7687946.1"/>
    </source>
</evidence>
<reference evidence="1" key="1">
    <citation type="submission" date="2023-03" db="EMBL/GenBank/DDBJ databases">
        <title>Massive genome expansion in bonnet fungi (Mycena s.s.) driven by repeated elements and novel gene families across ecological guilds.</title>
        <authorList>
            <consortium name="Lawrence Berkeley National Laboratory"/>
            <person name="Harder C.B."/>
            <person name="Miyauchi S."/>
            <person name="Viragh M."/>
            <person name="Kuo A."/>
            <person name="Thoen E."/>
            <person name="Andreopoulos B."/>
            <person name="Lu D."/>
            <person name="Skrede I."/>
            <person name="Drula E."/>
            <person name="Henrissat B."/>
            <person name="Morin E."/>
            <person name="Kohler A."/>
            <person name="Barry K."/>
            <person name="LaButti K."/>
            <person name="Morin E."/>
            <person name="Salamov A."/>
            <person name="Lipzen A."/>
            <person name="Mereny Z."/>
            <person name="Hegedus B."/>
            <person name="Baldrian P."/>
            <person name="Stursova M."/>
            <person name="Weitz H."/>
            <person name="Taylor A."/>
            <person name="Grigoriev I.V."/>
            <person name="Nagy L.G."/>
            <person name="Martin F."/>
            <person name="Kauserud H."/>
        </authorList>
    </citation>
    <scope>NUCLEOTIDE SEQUENCE</scope>
    <source>
        <strain evidence="1">CBHHK067</strain>
    </source>
</reference>
<dbReference type="EMBL" id="JARKIE010000083">
    <property type="protein sequence ID" value="KAJ7687946.1"/>
    <property type="molecule type" value="Genomic_DNA"/>
</dbReference>
<dbReference type="Proteomes" id="UP001221757">
    <property type="component" value="Unassembled WGS sequence"/>
</dbReference>
<keyword evidence="2" id="KW-1185">Reference proteome</keyword>
<proteinExistence type="predicted"/>
<protein>
    <submittedName>
        <fullName evidence="1">Uncharacterized protein</fullName>
    </submittedName>
</protein>
<comment type="caution">
    <text evidence="1">The sequence shown here is derived from an EMBL/GenBank/DDBJ whole genome shotgun (WGS) entry which is preliminary data.</text>
</comment>
<sequence length="211" mass="23456">MSSPFAGEESEEEGKTHSLFWGICPIALQALPLDRGPTYDCGLGDMLPPLLTYCDGGAHNHLPSPRLGMSRPEFSFWLSLTQYFFRVRGKIYNNGYNNGSEGKLKILCGTLAVNPAPGPMKRTARSSSNPHQYFPAAPSTTHAHCAVGKGGKTMGVYRGKIFSSSSQLFWVFCTCLRFYVASIPFSEGEHPRVLRIRFSSYKPIYSEFWPI</sequence>
<dbReference type="AlphaFoldDB" id="A0AAD7DCC9"/>
<name>A0AAD7DCC9_MYCRO</name>
<evidence type="ECO:0000313" key="2">
    <source>
        <dbReference type="Proteomes" id="UP001221757"/>
    </source>
</evidence>